<reference evidence="2" key="1">
    <citation type="submission" date="2025-08" db="UniProtKB">
        <authorList>
            <consortium name="RefSeq"/>
        </authorList>
    </citation>
    <scope>IDENTIFICATION</scope>
</reference>
<gene>
    <name evidence="2" type="primary">Prom1</name>
</gene>
<sequence>MALILGVLLLLGLCGNTMSGGQSVSTDTPGALNYELLEMKFETQDSYQAGPIGALFNMVHIFLSVVQPNDFPAETIRRIIQKKANSSVDYDKIVSYEIGVIVCALLGLLFIILMPVVGYFFCMCRCCNKCGGKMHQRQKASGPCRRKFFAGSLLVICVLISLGILYAFLANNQVRTLTKSTQKLADSNFKDLRTFLKETPKQINYILAQYNTTKNQAFSDLNRINSLLGGRIHKQLKPKVIPVLDEIKAMATAIKETKEALENMNNSLRILSDGSTQLSNNLTNVKDSIQRSLSDSHCSSNQAKSICDEIRSSLGLLESNSDLGQLPSVDSQLESVNDILRTNLDELVTEGYRAFDEIPEKVQNETTDIVTDVKEVLNSIGSVIDSVSKQIPIQDTLSDLTGYLNNTEDFFHHSLPTMEKDDSYWWLGGLIICFLLTLIVIFFYLGLLCGVCGYDKHATPTSRGCVSNMGGIFLMTGVGLSFLFCWLLMIFVALTFIIGTNIQKLVCEPFADMSIFQVLDTPYLINEEWKYYLSGMILNNPDIKLTFEQVYSDCKKDRGIYATLQLQNLYNVSEHLSIQEHTGNIISEFENMNFTLDNIVLLDAAGIKNLQDFATCGIDKINYTTYLAQADKSPVKVNLVSFSNDLEAKANRLTSENLKQSLKADAQTLRNIHQQQVLPMEQSLSTLQQCIRILQQMSSGLPERVSKILYCLDSAQNFVTNNISSIIFEETRNFGRTIIGYFEHYLQWVEFSITEKIASCKPVATALDSAIGVILCNYIVNPLNLFWFGIGKAVVLLLLAVVFAVKLAKYYRRMDSEDVYDDVETVPMKNMENGNKGYHKDHLFGVHNPAMQAQYFDS</sequence>
<dbReference type="RefSeq" id="XP_073898674.1">
    <property type="nucleotide sequence ID" value="XM_074042573.1"/>
</dbReference>
<name>A0AC58K172_CASCN</name>
<proteinExistence type="predicted"/>
<protein>
    <submittedName>
        <fullName evidence="2">Prominin-1 isoform X1</fullName>
    </submittedName>
</protein>
<organism evidence="1 2">
    <name type="scientific">Castor canadensis</name>
    <name type="common">American beaver</name>
    <dbReference type="NCBI Taxonomy" id="51338"/>
    <lineage>
        <taxon>Eukaryota</taxon>
        <taxon>Metazoa</taxon>
        <taxon>Chordata</taxon>
        <taxon>Craniata</taxon>
        <taxon>Vertebrata</taxon>
        <taxon>Euteleostomi</taxon>
        <taxon>Mammalia</taxon>
        <taxon>Eutheria</taxon>
        <taxon>Euarchontoglires</taxon>
        <taxon>Glires</taxon>
        <taxon>Rodentia</taxon>
        <taxon>Castorimorpha</taxon>
        <taxon>Castoridae</taxon>
        <taxon>Castor</taxon>
    </lineage>
</organism>
<dbReference type="Proteomes" id="UP001732720">
    <property type="component" value="Chromosome 9"/>
</dbReference>
<keyword evidence="1" id="KW-1185">Reference proteome</keyword>
<evidence type="ECO:0000313" key="2">
    <source>
        <dbReference type="RefSeq" id="XP_073898674.1"/>
    </source>
</evidence>
<evidence type="ECO:0000313" key="1">
    <source>
        <dbReference type="Proteomes" id="UP001732720"/>
    </source>
</evidence>
<accession>A0AC58K172</accession>